<protein>
    <submittedName>
        <fullName evidence="10">Ethylene-responsive transcription factor 13</fullName>
    </submittedName>
</protein>
<name>A0A1J6JRS7_NICAT</name>
<dbReference type="PROSITE" id="PS51032">
    <property type="entry name" value="AP2_ERF"/>
    <property type="match status" value="1"/>
</dbReference>
<evidence type="ECO:0000313" key="11">
    <source>
        <dbReference type="Proteomes" id="UP000187609"/>
    </source>
</evidence>
<dbReference type="GO" id="GO:0009873">
    <property type="term" value="P:ethylene-activated signaling pathway"/>
    <property type="evidence" value="ECO:0007669"/>
    <property type="project" value="UniProtKB-KW"/>
</dbReference>
<dbReference type="STRING" id="49451.A0A1J6JRS7"/>
<dbReference type="InterPro" id="IPR001471">
    <property type="entry name" value="AP2/ERF_dom"/>
</dbReference>
<dbReference type="SMR" id="A0A1J6JRS7"/>
<dbReference type="CDD" id="cd00018">
    <property type="entry name" value="AP2"/>
    <property type="match status" value="1"/>
</dbReference>
<gene>
    <name evidence="10" type="primary">ERF13_4</name>
    <name evidence="10" type="ORF">A4A49_57094</name>
</gene>
<dbReference type="GO" id="GO:0003700">
    <property type="term" value="F:DNA-binding transcription factor activity"/>
    <property type="evidence" value="ECO:0007669"/>
    <property type="project" value="InterPro"/>
</dbReference>
<dbReference type="Gramene" id="OIT19236">
    <property type="protein sequence ID" value="OIT19236"/>
    <property type="gene ID" value="A4A49_57094"/>
</dbReference>
<evidence type="ECO:0000256" key="4">
    <source>
        <dbReference type="ARBA" id="ARBA00023015"/>
    </source>
</evidence>
<evidence type="ECO:0000256" key="5">
    <source>
        <dbReference type="ARBA" id="ARBA00023125"/>
    </source>
</evidence>
<proteinExistence type="predicted"/>
<dbReference type="SMART" id="SM00380">
    <property type="entry name" value="AP2"/>
    <property type="match status" value="1"/>
</dbReference>
<dbReference type="GO" id="GO:0003677">
    <property type="term" value="F:DNA binding"/>
    <property type="evidence" value="ECO:0007669"/>
    <property type="project" value="UniProtKB-KW"/>
</dbReference>
<dbReference type="EMBL" id="MJEQ01008775">
    <property type="protein sequence ID" value="OIT19236.1"/>
    <property type="molecule type" value="Genomic_DNA"/>
</dbReference>
<evidence type="ECO:0000256" key="7">
    <source>
        <dbReference type="ARBA" id="ARBA00023242"/>
    </source>
</evidence>
<dbReference type="GeneID" id="109221695"/>
<dbReference type="GO" id="GO:0005634">
    <property type="term" value="C:nucleus"/>
    <property type="evidence" value="ECO:0007669"/>
    <property type="project" value="UniProtKB-SubCell"/>
</dbReference>
<keyword evidence="3" id="KW-0611">Plant defense</keyword>
<evidence type="ECO:0000256" key="1">
    <source>
        <dbReference type="ARBA" id="ARBA00004123"/>
    </source>
</evidence>
<feature type="compositionally biased region" description="Basic and acidic residues" evidence="8">
    <location>
        <begin position="81"/>
        <end position="94"/>
    </location>
</feature>
<keyword evidence="2" id="KW-0936">Ethylene signaling pathway</keyword>
<feature type="region of interest" description="Disordered" evidence="8">
    <location>
        <begin position="167"/>
        <end position="191"/>
    </location>
</feature>
<dbReference type="Gene3D" id="3.30.730.10">
    <property type="entry name" value="AP2/ERF domain"/>
    <property type="match status" value="1"/>
</dbReference>
<dbReference type="InterPro" id="IPR044808">
    <property type="entry name" value="ERF_plant"/>
</dbReference>
<comment type="caution">
    <text evidence="10">The sequence shown here is derived from an EMBL/GenBank/DDBJ whole genome shotgun (WGS) entry which is preliminary data.</text>
</comment>
<dbReference type="PANTHER" id="PTHR31190">
    <property type="entry name" value="DNA-BINDING DOMAIN"/>
    <property type="match status" value="1"/>
</dbReference>
<accession>A0A1J6JRS7</accession>
<dbReference type="PRINTS" id="PR00367">
    <property type="entry name" value="ETHRSPELEMNT"/>
</dbReference>
<keyword evidence="4" id="KW-0805">Transcription regulation</keyword>
<comment type="subcellular location">
    <subcellularLocation>
        <location evidence="1">Nucleus</location>
    </subcellularLocation>
</comment>
<feature type="region of interest" description="Disordered" evidence="8">
    <location>
        <begin position="76"/>
        <end position="96"/>
    </location>
</feature>
<dbReference type="Proteomes" id="UP000187609">
    <property type="component" value="Unassembled WGS sequence"/>
</dbReference>
<dbReference type="InterPro" id="IPR016177">
    <property type="entry name" value="DNA-bd_dom_sf"/>
</dbReference>
<evidence type="ECO:0000256" key="8">
    <source>
        <dbReference type="SAM" id="MobiDB-lite"/>
    </source>
</evidence>
<keyword evidence="11" id="KW-1185">Reference proteome</keyword>
<sequence length="222" mass="25470">MQGISLEFDQQNFLDTMQHDLFNDPDFSQIFSELNPFNNTIQTPRNPSSENTIFAQNMVQHNQEKYADDHIVPLQETSSENNKEPSSDQVPLEKKKYKGVRRRPWGKYAAEIRDPERKGARLWLGTYETPEDAALAYDRTAFKLRGSRAVLNFPHLIESNVTEINRVRPRRRSRSPDIELSSDQNDGPISKRRNVDLINSLATANLDSQSIVERCLASSCFA</sequence>
<dbReference type="KEGG" id="nau:109221695"/>
<reference evidence="10" key="1">
    <citation type="submission" date="2016-11" db="EMBL/GenBank/DDBJ databases">
        <title>The genome of Nicotiana attenuata.</title>
        <authorList>
            <person name="Xu S."/>
            <person name="Brockmoeller T."/>
            <person name="Gaquerel E."/>
            <person name="Navarro A."/>
            <person name="Kuhl H."/>
            <person name="Gase K."/>
            <person name="Ling Z."/>
            <person name="Zhou W."/>
            <person name="Kreitzer C."/>
            <person name="Stanke M."/>
            <person name="Tang H."/>
            <person name="Lyons E."/>
            <person name="Pandey P."/>
            <person name="Pandey S.P."/>
            <person name="Timmermann B."/>
            <person name="Baldwin I.T."/>
        </authorList>
    </citation>
    <scope>NUCLEOTIDE SEQUENCE [LARGE SCALE GENOMIC DNA]</scope>
    <source>
        <strain evidence="10">UT</strain>
    </source>
</reference>
<dbReference type="OrthoDB" id="550883at2759"/>
<evidence type="ECO:0000256" key="6">
    <source>
        <dbReference type="ARBA" id="ARBA00023163"/>
    </source>
</evidence>
<organism evidence="10 11">
    <name type="scientific">Nicotiana attenuata</name>
    <name type="common">Coyote tobacco</name>
    <dbReference type="NCBI Taxonomy" id="49451"/>
    <lineage>
        <taxon>Eukaryota</taxon>
        <taxon>Viridiplantae</taxon>
        <taxon>Streptophyta</taxon>
        <taxon>Embryophyta</taxon>
        <taxon>Tracheophyta</taxon>
        <taxon>Spermatophyta</taxon>
        <taxon>Magnoliopsida</taxon>
        <taxon>eudicotyledons</taxon>
        <taxon>Gunneridae</taxon>
        <taxon>Pentapetalae</taxon>
        <taxon>asterids</taxon>
        <taxon>lamiids</taxon>
        <taxon>Solanales</taxon>
        <taxon>Solanaceae</taxon>
        <taxon>Nicotianoideae</taxon>
        <taxon>Nicotianeae</taxon>
        <taxon>Nicotiana</taxon>
    </lineage>
</organism>
<dbReference type="OMA" id="RNQEKYA"/>
<dbReference type="Pfam" id="PF00847">
    <property type="entry name" value="AP2"/>
    <property type="match status" value="1"/>
</dbReference>
<evidence type="ECO:0000313" key="10">
    <source>
        <dbReference type="EMBL" id="OIT19236.1"/>
    </source>
</evidence>
<evidence type="ECO:0000256" key="2">
    <source>
        <dbReference type="ARBA" id="ARBA00022745"/>
    </source>
</evidence>
<dbReference type="FunFam" id="3.30.730.10:FF:000001">
    <property type="entry name" value="Ethylene-responsive transcription factor 2"/>
    <property type="match status" value="1"/>
</dbReference>
<dbReference type="SUPFAM" id="SSF54171">
    <property type="entry name" value="DNA-binding domain"/>
    <property type="match status" value="1"/>
</dbReference>
<evidence type="ECO:0000259" key="9">
    <source>
        <dbReference type="PROSITE" id="PS51032"/>
    </source>
</evidence>
<dbReference type="PANTHER" id="PTHR31190:SF102">
    <property type="entry name" value="AP2_ERF DOMAIN-CONTAINING PROTEIN"/>
    <property type="match status" value="1"/>
</dbReference>
<keyword evidence="7" id="KW-0539">Nucleus</keyword>
<dbReference type="AlphaFoldDB" id="A0A1J6JRS7"/>
<dbReference type="GO" id="GO:0006952">
    <property type="term" value="P:defense response"/>
    <property type="evidence" value="ECO:0007669"/>
    <property type="project" value="UniProtKB-KW"/>
</dbReference>
<keyword evidence="6" id="KW-0804">Transcription</keyword>
<keyword evidence="5" id="KW-0238">DNA-binding</keyword>
<evidence type="ECO:0000256" key="3">
    <source>
        <dbReference type="ARBA" id="ARBA00022821"/>
    </source>
</evidence>
<feature type="domain" description="AP2/ERF" evidence="9">
    <location>
        <begin position="96"/>
        <end position="154"/>
    </location>
</feature>
<dbReference type="InterPro" id="IPR036955">
    <property type="entry name" value="AP2/ERF_dom_sf"/>
</dbReference>